<sequence length="88" mass="9937">MAKDHGPSIKDDETYEALVDEGYSKSTAARIANAKANSDQEPSKKGGKAQAYEDWTRDELYERAQELEIEGRSDMNKDDLIKALRESR</sequence>
<organism evidence="3 4">
    <name type="scientific">Henriciella algicola</name>
    <dbReference type="NCBI Taxonomy" id="1608422"/>
    <lineage>
        <taxon>Bacteria</taxon>
        <taxon>Pseudomonadati</taxon>
        <taxon>Pseudomonadota</taxon>
        <taxon>Alphaproteobacteria</taxon>
        <taxon>Hyphomonadales</taxon>
        <taxon>Hyphomonadaceae</taxon>
        <taxon>Henriciella</taxon>
    </lineage>
</organism>
<protein>
    <submittedName>
        <fullName evidence="3">Rho termination factor</fullName>
    </submittedName>
</protein>
<dbReference type="SUPFAM" id="SSF68912">
    <property type="entry name" value="Rho N-terminal domain-like"/>
    <property type="match status" value="1"/>
</dbReference>
<evidence type="ECO:0000313" key="3">
    <source>
        <dbReference type="EMBL" id="RIJ33286.1"/>
    </source>
</evidence>
<dbReference type="InterPro" id="IPR011112">
    <property type="entry name" value="Rho-like_N"/>
</dbReference>
<evidence type="ECO:0000259" key="2">
    <source>
        <dbReference type="Pfam" id="PF07498"/>
    </source>
</evidence>
<feature type="region of interest" description="Disordered" evidence="1">
    <location>
        <begin position="31"/>
        <end position="54"/>
    </location>
</feature>
<dbReference type="RefSeq" id="WP_119452305.1">
    <property type="nucleotide sequence ID" value="NZ_QWGA01000002.1"/>
</dbReference>
<dbReference type="GO" id="GO:0006353">
    <property type="term" value="P:DNA-templated transcription termination"/>
    <property type="evidence" value="ECO:0007669"/>
    <property type="project" value="InterPro"/>
</dbReference>
<keyword evidence="4" id="KW-1185">Reference proteome</keyword>
<evidence type="ECO:0000313" key="4">
    <source>
        <dbReference type="Proteomes" id="UP000265845"/>
    </source>
</evidence>
<dbReference type="Proteomes" id="UP000265845">
    <property type="component" value="Unassembled WGS sequence"/>
</dbReference>
<proteinExistence type="predicted"/>
<dbReference type="Pfam" id="PF07498">
    <property type="entry name" value="Rho_N"/>
    <property type="match status" value="1"/>
</dbReference>
<gene>
    <name evidence="3" type="ORF">D1222_00210</name>
</gene>
<comment type="caution">
    <text evidence="3">The sequence shown here is derived from an EMBL/GenBank/DDBJ whole genome shotgun (WGS) entry which is preliminary data.</text>
</comment>
<reference evidence="3 4" key="1">
    <citation type="submission" date="2018-08" db="EMBL/GenBank/DDBJ databases">
        <title>Henriciella mobilis sp. nov., isolated from seawater.</title>
        <authorList>
            <person name="Cheng H."/>
            <person name="Wu Y.-H."/>
            <person name="Xu X.-W."/>
            <person name="Guo L.-L."/>
        </authorList>
    </citation>
    <scope>NUCLEOTIDE SEQUENCE [LARGE SCALE GENOMIC DNA]</scope>
    <source>
        <strain evidence="3 4">CCUG67844</strain>
    </source>
</reference>
<dbReference type="InterPro" id="IPR036269">
    <property type="entry name" value="Rho_N_sf"/>
</dbReference>
<dbReference type="AlphaFoldDB" id="A0A399RNP2"/>
<dbReference type="OrthoDB" id="215254at2"/>
<feature type="domain" description="Rho termination factor-like N-terminal" evidence="2">
    <location>
        <begin position="58"/>
        <end position="86"/>
    </location>
</feature>
<dbReference type="Pfam" id="PF23855">
    <property type="entry name" value="DUF7218"/>
    <property type="match status" value="1"/>
</dbReference>
<dbReference type="InterPro" id="IPR055642">
    <property type="entry name" value="DUF7218"/>
</dbReference>
<dbReference type="EMBL" id="QWGA01000002">
    <property type="protein sequence ID" value="RIJ33286.1"/>
    <property type="molecule type" value="Genomic_DNA"/>
</dbReference>
<name>A0A399RNP2_9PROT</name>
<accession>A0A399RNP2</accession>
<evidence type="ECO:0000256" key="1">
    <source>
        <dbReference type="SAM" id="MobiDB-lite"/>
    </source>
</evidence>